<evidence type="ECO:0000313" key="1">
    <source>
        <dbReference type="EMBL" id="CAF2137283.1"/>
    </source>
</evidence>
<protein>
    <submittedName>
        <fullName evidence="1">(rape) hypothetical protein</fullName>
    </submittedName>
</protein>
<name>A0A816WR27_BRANA</name>
<proteinExistence type="predicted"/>
<dbReference type="EMBL" id="HG994356">
    <property type="protein sequence ID" value="CAF2137283.1"/>
    <property type="molecule type" value="Genomic_DNA"/>
</dbReference>
<gene>
    <name evidence="1" type="ORF">DARMORV10_A02P08220.1</name>
</gene>
<dbReference type="Proteomes" id="UP001295469">
    <property type="component" value="Chromosome A02"/>
</dbReference>
<accession>A0A816WR27</accession>
<dbReference type="AlphaFoldDB" id="A0A816WR27"/>
<sequence>MYPYVGINGLRDFVCQALMLYMLVVTTSGEALMVRIYNIHKTSCTFYVFKKNHATNKWDEMASLATRL</sequence>
<organism evidence="1">
    <name type="scientific">Brassica napus</name>
    <name type="common">Rape</name>
    <dbReference type="NCBI Taxonomy" id="3708"/>
    <lineage>
        <taxon>Eukaryota</taxon>
        <taxon>Viridiplantae</taxon>
        <taxon>Streptophyta</taxon>
        <taxon>Embryophyta</taxon>
        <taxon>Tracheophyta</taxon>
        <taxon>Spermatophyta</taxon>
        <taxon>Magnoliopsida</taxon>
        <taxon>eudicotyledons</taxon>
        <taxon>Gunneridae</taxon>
        <taxon>Pentapetalae</taxon>
        <taxon>rosids</taxon>
        <taxon>malvids</taxon>
        <taxon>Brassicales</taxon>
        <taxon>Brassicaceae</taxon>
        <taxon>Brassiceae</taxon>
        <taxon>Brassica</taxon>
    </lineage>
</organism>
<reference evidence="1" key="1">
    <citation type="submission" date="2021-01" db="EMBL/GenBank/DDBJ databases">
        <authorList>
            <consortium name="Genoscope - CEA"/>
            <person name="William W."/>
        </authorList>
    </citation>
    <scope>NUCLEOTIDE SEQUENCE</scope>
</reference>